<protein>
    <submittedName>
        <fullName evidence="2">FkbM family methyltransferase</fullName>
    </submittedName>
</protein>
<dbReference type="Pfam" id="PF05050">
    <property type="entry name" value="Methyltransf_21"/>
    <property type="match status" value="1"/>
</dbReference>
<evidence type="ECO:0000313" key="3">
    <source>
        <dbReference type="Proteomes" id="UP000676506"/>
    </source>
</evidence>
<dbReference type="Gene3D" id="3.40.50.150">
    <property type="entry name" value="Vaccinia Virus protein VP39"/>
    <property type="match status" value="1"/>
</dbReference>
<accession>A0ABX8B912</accession>
<dbReference type="InterPro" id="IPR006342">
    <property type="entry name" value="FkbM_mtfrase"/>
</dbReference>
<dbReference type="SUPFAM" id="SSF53335">
    <property type="entry name" value="S-adenosyl-L-methionine-dependent methyltransferases"/>
    <property type="match status" value="1"/>
</dbReference>
<gene>
    <name evidence="2" type="ORF">J8C06_02755</name>
</gene>
<keyword evidence="2" id="KW-0808">Transferase</keyword>
<name>A0ABX8B912_9BACT</name>
<sequence>MKHFVRQLLEKAGYLVFRTAYAPKQIDVTLDIRRLVPPESINVIYDVGANVGQTVTWFRRAFPQAHIVAFEPIKATFSQLQANVGQLPNVTLFNLALGASPGTAVVHLQASSGHNSLNPVVNHATSAGASEMVRIETLAAVTRQLGFSRIDLLKIDTEGYELAVLAGATDFLPKLTFVYAEIDFEPAGRHTNFFALYELLAGYGFNFFGLYDMYHYDDGRLNFANALFVNPKLIGSNTTHQAEPS</sequence>
<dbReference type="GO" id="GO:0008168">
    <property type="term" value="F:methyltransferase activity"/>
    <property type="evidence" value="ECO:0007669"/>
    <property type="project" value="UniProtKB-KW"/>
</dbReference>
<evidence type="ECO:0000313" key="2">
    <source>
        <dbReference type="EMBL" id="QUW03378.1"/>
    </source>
</evidence>
<feature type="domain" description="Methyltransferase FkbM" evidence="1">
    <location>
        <begin position="46"/>
        <end position="206"/>
    </location>
</feature>
<evidence type="ECO:0000259" key="1">
    <source>
        <dbReference type="Pfam" id="PF05050"/>
    </source>
</evidence>
<reference evidence="2 3" key="1">
    <citation type="submission" date="2021-03" db="EMBL/GenBank/DDBJ databases">
        <title>Genomic and phenotypic characterization of Chloracidobacterium isolates provides evidence for multiple species.</title>
        <authorList>
            <person name="Saini M.K."/>
            <person name="Costas A.M.G."/>
            <person name="Tank M."/>
            <person name="Bryant D.A."/>
        </authorList>
    </citation>
    <scope>NUCLEOTIDE SEQUENCE [LARGE SCALE GENOMIC DNA]</scope>
    <source>
        <strain evidence="2 3">BV2-C</strain>
    </source>
</reference>
<organism evidence="2 3">
    <name type="scientific">Chloracidobacterium validum</name>
    <dbReference type="NCBI Taxonomy" id="2821543"/>
    <lineage>
        <taxon>Bacteria</taxon>
        <taxon>Pseudomonadati</taxon>
        <taxon>Acidobacteriota</taxon>
        <taxon>Terriglobia</taxon>
        <taxon>Terriglobales</taxon>
        <taxon>Acidobacteriaceae</taxon>
        <taxon>Chloracidobacterium</taxon>
    </lineage>
</organism>
<dbReference type="InterPro" id="IPR053188">
    <property type="entry name" value="FkbM_Methyltransferase"/>
</dbReference>
<dbReference type="RefSeq" id="WP_211429269.1">
    <property type="nucleotide sequence ID" value="NZ_CP072648.1"/>
</dbReference>
<dbReference type="GO" id="GO:0032259">
    <property type="term" value="P:methylation"/>
    <property type="evidence" value="ECO:0007669"/>
    <property type="project" value="UniProtKB-KW"/>
</dbReference>
<dbReference type="NCBIfam" id="TIGR01444">
    <property type="entry name" value="fkbM_fam"/>
    <property type="match status" value="1"/>
</dbReference>
<proteinExistence type="predicted"/>
<dbReference type="PANTHER" id="PTHR36973">
    <property type="entry name" value="SLL1456 PROTEIN-RELATED"/>
    <property type="match status" value="1"/>
</dbReference>
<keyword evidence="3" id="KW-1185">Reference proteome</keyword>
<dbReference type="Proteomes" id="UP000676506">
    <property type="component" value="Chromosome 1"/>
</dbReference>
<dbReference type="InterPro" id="IPR029063">
    <property type="entry name" value="SAM-dependent_MTases_sf"/>
</dbReference>
<dbReference type="PANTHER" id="PTHR36973:SF4">
    <property type="entry name" value="NODULATION PROTEIN"/>
    <property type="match status" value="1"/>
</dbReference>
<keyword evidence="2" id="KW-0489">Methyltransferase</keyword>
<dbReference type="EMBL" id="CP072648">
    <property type="protein sequence ID" value="QUW03378.1"/>
    <property type="molecule type" value="Genomic_DNA"/>
</dbReference>